<gene>
    <name evidence="1" type="ORF">I303_00448</name>
    <name evidence="2" type="ORF">I303_100449</name>
</gene>
<reference evidence="2" key="3">
    <citation type="submission" date="2024-02" db="EMBL/GenBank/DDBJ databases">
        <title>Comparative genomics of Cryptococcus and Kwoniella reveals pathogenesis evolution and contrasting modes of karyotype evolution via chromosome fusion or intercentromeric recombination.</title>
        <authorList>
            <person name="Coelho M.A."/>
            <person name="David-Palma M."/>
            <person name="Shea T."/>
            <person name="Bowers K."/>
            <person name="McGinley-Smith S."/>
            <person name="Mohammad A.W."/>
            <person name="Gnirke A."/>
            <person name="Yurkov A.M."/>
            <person name="Nowrousian M."/>
            <person name="Sun S."/>
            <person name="Cuomo C.A."/>
            <person name="Heitman J."/>
        </authorList>
    </citation>
    <scope>NUCLEOTIDE SEQUENCE</scope>
    <source>
        <strain evidence="2">CBS 10117</strain>
    </source>
</reference>
<sequence length="148" mass="16988">MYDAQTTDLTQTTWEDVNTRNQTKMIVNFGHGNYGPEPVRSVTQEIHWAGANSFYMLSATDGQDQALQWTKEDYAALMPTPKEQADAYAGMDYLWRNPSQSEIPTIRWDDYAAYRETPQGQETQVVVEDDVWTEVSGPSRRRKGKSRN</sequence>
<evidence type="ECO:0000313" key="3">
    <source>
        <dbReference type="Proteomes" id="UP000078595"/>
    </source>
</evidence>
<keyword evidence="3" id="KW-1185">Reference proteome</keyword>
<evidence type="ECO:0000313" key="2">
    <source>
        <dbReference type="EMBL" id="WWC57914.1"/>
    </source>
</evidence>
<dbReference type="EMBL" id="CP144530">
    <property type="protein sequence ID" value="WWC57914.1"/>
    <property type="molecule type" value="Genomic_DNA"/>
</dbReference>
<dbReference type="VEuPathDB" id="FungiDB:I303_00448"/>
<dbReference type="GeneID" id="28964147"/>
<reference evidence="1" key="1">
    <citation type="submission" date="2013-07" db="EMBL/GenBank/DDBJ databases">
        <title>The Genome Sequence of Cryptococcus dejecticola CBS10117.</title>
        <authorList>
            <consortium name="The Broad Institute Genome Sequencing Platform"/>
            <person name="Cuomo C."/>
            <person name="Litvintseva A."/>
            <person name="Chen Y."/>
            <person name="Heitman J."/>
            <person name="Sun S."/>
            <person name="Springer D."/>
            <person name="Dromer F."/>
            <person name="Young S.K."/>
            <person name="Zeng Q."/>
            <person name="Gargeya S."/>
            <person name="Fitzgerald M."/>
            <person name="Abouelleil A."/>
            <person name="Alvarado L."/>
            <person name="Berlin A.M."/>
            <person name="Chapman S.B."/>
            <person name="Dewar J."/>
            <person name="Goldberg J."/>
            <person name="Griggs A."/>
            <person name="Gujja S."/>
            <person name="Hansen M."/>
            <person name="Howarth C."/>
            <person name="Imamovic A."/>
            <person name="Larimer J."/>
            <person name="McCowan C."/>
            <person name="Murphy C."/>
            <person name="Pearson M."/>
            <person name="Priest M."/>
            <person name="Roberts A."/>
            <person name="Saif S."/>
            <person name="Shea T."/>
            <person name="Sykes S."/>
            <person name="Wortman J."/>
            <person name="Nusbaum C."/>
            <person name="Birren B."/>
        </authorList>
    </citation>
    <scope>NUCLEOTIDE SEQUENCE [LARGE SCALE GENOMIC DNA]</scope>
    <source>
        <strain evidence="1">CBS 10117</strain>
    </source>
</reference>
<dbReference type="RefSeq" id="XP_018266473.1">
    <property type="nucleotide sequence ID" value="XM_018403819.1"/>
</dbReference>
<dbReference type="EMBL" id="KI894027">
    <property type="protein sequence ID" value="OBR88631.1"/>
    <property type="molecule type" value="Genomic_DNA"/>
</dbReference>
<name>A0A1A6AEZ4_9TREE</name>
<evidence type="ECO:0000313" key="1">
    <source>
        <dbReference type="EMBL" id="OBR88631.1"/>
    </source>
</evidence>
<dbReference type="Proteomes" id="UP000078595">
    <property type="component" value="Chromosome 1"/>
</dbReference>
<reference evidence="2" key="2">
    <citation type="submission" date="2013-07" db="EMBL/GenBank/DDBJ databases">
        <authorList>
            <consortium name="The Broad Institute Genome Sequencing Platform"/>
            <person name="Cuomo C."/>
            <person name="Litvintseva A."/>
            <person name="Chen Y."/>
            <person name="Heitman J."/>
            <person name="Sun S."/>
            <person name="Springer D."/>
            <person name="Dromer F."/>
            <person name="Young S.K."/>
            <person name="Zeng Q."/>
            <person name="Gargeya S."/>
            <person name="Fitzgerald M."/>
            <person name="Abouelleil A."/>
            <person name="Alvarado L."/>
            <person name="Berlin A.M."/>
            <person name="Chapman S.B."/>
            <person name="Dewar J."/>
            <person name="Goldberg J."/>
            <person name="Griggs A."/>
            <person name="Gujja S."/>
            <person name="Hansen M."/>
            <person name="Howarth C."/>
            <person name="Imamovic A."/>
            <person name="Larimer J."/>
            <person name="McCowan C."/>
            <person name="Murphy C."/>
            <person name="Pearson M."/>
            <person name="Priest M."/>
            <person name="Roberts A."/>
            <person name="Saif S."/>
            <person name="Shea T."/>
            <person name="Sykes S."/>
            <person name="Wortman J."/>
            <person name="Nusbaum C."/>
            <person name="Birren B."/>
        </authorList>
    </citation>
    <scope>NUCLEOTIDE SEQUENCE</scope>
    <source>
        <strain evidence="2">CBS 10117</strain>
    </source>
</reference>
<dbReference type="KEGG" id="kdj:28964147"/>
<accession>A0A1A6AEZ4</accession>
<dbReference type="AlphaFoldDB" id="A0A1A6AEZ4"/>
<proteinExistence type="predicted"/>
<protein>
    <submittedName>
        <fullName evidence="1">Uncharacterized protein</fullName>
    </submittedName>
</protein>
<organism evidence="1">
    <name type="scientific">Kwoniella dejecticola CBS 10117</name>
    <dbReference type="NCBI Taxonomy" id="1296121"/>
    <lineage>
        <taxon>Eukaryota</taxon>
        <taxon>Fungi</taxon>
        <taxon>Dikarya</taxon>
        <taxon>Basidiomycota</taxon>
        <taxon>Agaricomycotina</taxon>
        <taxon>Tremellomycetes</taxon>
        <taxon>Tremellales</taxon>
        <taxon>Cryptococcaceae</taxon>
        <taxon>Kwoniella</taxon>
    </lineage>
</organism>